<feature type="non-terminal residue" evidence="2">
    <location>
        <position position="111"/>
    </location>
</feature>
<feature type="chain" id="PRO_5002212749" evidence="1">
    <location>
        <begin position="22"/>
        <end position="111"/>
    </location>
</feature>
<protein>
    <submittedName>
        <fullName evidence="2">Putative secreted protein</fullName>
    </submittedName>
</protein>
<reference evidence="2" key="1">
    <citation type="journal article" date="2015" name="PLoS ONE">
        <title>An Insight into the Sialome of the Lone Star Tick, Amblyomma americanum, with a Glimpse on Its Time Dependent Gene Expression.</title>
        <authorList>
            <person name="Karim S."/>
            <person name="Ribeiro J.M."/>
        </authorList>
    </citation>
    <scope>NUCLEOTIDE SEQUENCE</scope>
    <source>
        <tissue evidence="2">Salivary gland</tissue>
    </source>
</reference>
<keyword evidence="1" id="KW-0732">Signal</keyword>
<evidence type="ECO:0000256" key="1">
    <source>
        <dbReference type="SAM" id="SignalP"/>
    </source>
</evidence>
<name>A0A0C9S3Q9_AMBAM</name>
<dbReference type="EMBL" id="GBZX01000921">
    <property type="protein sequence ID" value="JAG91819.1"/>
    <property type="molecule type" value="mRNA"/>
</dbReference>
<feature type="signal peptide" evidence="1">
    <location>
        <begin position="1"/>
        <end position="21"/>
    </location>
</feature>
<evidence type="ECO:0000313" key="2">
    <source>
        <dbReference type="EMBL" id="JAG91819.1"/>
    </source>
</evidence>
<accession>A0A0C9S3Q9</accession>
<sequence length="111" mass="12529">MCHVVQIPFFFFLALWGFFRSSDHPAILRMCHKVKAPMCVITLAVPFQAFLYKHSHCCNTYGLCIAPGSDLVKPSGARPIWRHFGSSSLLRTSNVDSIERQEVSGKEKLIC</sequence>
<organism evidence="2">
    <name type="scientific">Amblyomma americanum</name>
    <name type="common">Lone star tick</name>
    <dbReference type="NCBI Taxonomy" id="6943"/>
    <lineage>
        <taxon>Eukaryota</taxon>
        <taxon>Metazoa</taxon>
        <taxon>Ecdysozoa</taxon>
        <taxon>Arthropoda</taxon>
        <taxon>Chelicerata</taxon>
        <taxon>Arachnida</taxon>
        <taxon>Acari</taxon>
        <taxon>Parasitiformes</taxon>
        <taxon>Ixodida</taxon>
        <taxon>Ixodoidea</taxon>
        <taxon>Ixodidae</taxon>
        <taxon>Amblyomminae</taxon>
        <taxon>Amblyomma</taxon>
    </lineage>
</organism>
<proteinExistence type="evidence at transcript level"/>
<dbReference type="AlphaFoldDB" id="A0A0C9S3Q9"/>